<feature type="compositionally biased region" description="Low complexity" evidence="6">
    <location>
        <begin position="477"/>
        <end position="488"/>
    </location>
</feature>
<proteinExistence type="predicted"/>
<dbReference type="PANTHER" id="PTHR11945">
    <property type="entry name" value="MADS BOX PROTEIN"/>
    <property type="match status" value="1"/>
</dbReference>
<dbReference type="GO" id="GO:0005634">
    <property type="term" value="C:nucleus"/>
    <property type="evidence" value="ECO:0007669"/>
    <property type="project" value="UniProtKB-SubCell"/>
</dbReference>
<feature type="region of interest" description="Disordered" evidence="6">
    <location>
        <begin position="82"/>
        <end position="113"/>
    </location>
</feature>
<dbReference type="GO" id="GO:0046983">
    <property type="term" value="F:protein dimerization activity"/>
    <property type="evidence" value="ECO:0007669"/>
    <property type="project" value="InterPro"/>
</dbReference>
<feature type="region of interest" description="Disordered" evidence="6">
    <location>
        <begin position="314"/>
        <end position="378"/>
    </location>
</feature>
<feature type="region of interest" description="Disordered" evidence="6">
    <location>
        <begin position="275"/>
        <end position="301"/>
    </location>
</feature>
<dbReference type="SUPFAM" id="SSF55455">
    <property type="entry name" value="SRF-like"/>
    <property type="match status" value="1"/>
</dbReference>
<evidence type="ECO:0000256" key="2">
    <source>
        <dbReference type="ARBA" id="ARBA00023015"/>
    </source>
</evidence>
<feature type="compositionally biased region" description="Pro residues" evidence="6">
    <location>
        <begin position="455"/>
        <end position="465"/>
    </location>
</feature>
<sequence length="488" mass="52149">MARAPRRVHVERILRSAPRQVSFSKRRQGLFKKVCELSALCGTESAVLVKSPGNKLYSLGEPDVDTVVDRFLDFVDRRGPAQEARPGVGEPAGAAMVAGGGQRRQQDRRPVREQDPRRIVVEELYRVLQLQDTWLEAADARLEELRADIREKQAQLPHRWAAKVEDLEPAEAAEMIDALQVLSLRVSQVLAARQMQEGPLPGQASSSSYPPSPSNPWDLPHGSRVSQVLAARQMQEGPLPGQTSCSSYPPPPSNPWDLPHGSSVSQVLGARQVQEGPLPGQASSSSYPPPPSNPWDLPHGSRVSQVLGARQVQEGPLPGQASSSSYPPPPSNPWDVPHGSRVSQVLAARQVQEGPPPGQASSSSYPPPPPSNPWDLPYGSMAVGAAPMPAMDVFQPPPFGPSTSTGHLFPWLDDDPTGGAFMAGGSQLFGQIPPSTVFQQLGDMGAGSSSGYLALPPPPLPPPLFGIPYPSRRDGEGPSSGSGPPNLY</sequence>
<dbReference type="InterPro" id="IPR002100">
    <property type="entry name" value="TF_MADSbox"/>
</dbReference>
<feature type="region of interest" description="Disordered" evidence="6">
    <location>
        <begin position="196"/>
        <end position="222"/>
    </location>
</feature>
<dbReference type="GO" id="GO:0000978">
    <property type="term" value="F:RNA polymerase II cis-regulatory region sequence-specific DNA binding"/>
    <property type="evidence" value="ECO:0007669"/>
    <property type="project" value="TreeGrafter"/>
</dbReference>
<evidence type="ECO:0000256" key="4">
    <source>
        <dbReference type="ARBA" id="ARBA00023163"/>
    </source>
</evidence>
<dbReference type="GO" id="GO:0000981">
    <property type="term" value="F:DNA-binding transcription factor activity, RNA polymerase II-specific"/>
    <property type="evidence" value="ECO:0007669"/>
    <property type="project" value="TreeGrafter"/>
</dbReference>
<dbReference type="InterPro" id="IPR036879">
    <property type="entry name" value="TF_MADSbox_sf"/>
</dbReference>
<gene>
    <name evidence="8" type="ORF">SI7747_02002986</name>
</gene>
<evidence type="ECO:0000313" key="9">
    <source>
        <dbReference type="Proteomes" id="UP001189122"/>
    </source>
</evidence>
<dbReference type="AlphaFoldDB" id="A0A7I8IF80"/>
<name>A0A7I8IF80_SPIIN</name>
<dbReference type="Pfam" id="PF00319">
    <property type="entry name" value="SRF-TF"/>
    <property type="match status" value="1"/>
</dbReference>
<keyword evidence="9" id="KW-1185">Reference proteome</keyword>
<evidence type="ECO:0000256" key="1">
    <source>
        <dbReference type="ARBA" id="ARBA00004123"/>
    </source>
</evidence>
<evidence type="ECO:0000256" key="3">
    <source>
        <dbReference type="ARBA" id="ARBA00023125"/>
    </source>
</evidence>
<feature type="region of interest" description="Disordered" evidence="6">
    <location>
        <begin position="449"/>
        <end position="488"/>
    </location>
</feature>
<comment type="subcellular location">
    <subcellularLocation>
        <location evidence="1">Nucleus</location>
    </subcellularLocation>
</comment>
<accession>A0A7I8IF80</accession>
<evidence type="ECO:0000256" key="5">
    <source>
        <dbReference type="ARBA" id="ARBA00023242"/>
    </source>
</evidence>
<keyword evidence="4" id="KW-0804">Transcription</keyword>
<keyword evidence="5" id="KW-0539">Nucleus</keyword>
<dbReference type="EMBL" id="CACRZD030000002">
    <property type="protein sequence ID" value="CAA6656446.1"/>
    <property type="molecule type" value="Genomic_DNA"/>
</dbReference>
<feature type="domain" description="MADS-box" evidence="7">
    <location>
        <begin position="3"/>
        <end position="63"/>
    </location>
</feature>
<keyword evidence="2" id="KW-0805">Transcription regulation</keyword>
<dbReference type="Proteomes" id="UP001189122">
    <property type="component" value="Unassembled WGS sequence"/>
</dbReference>
<evidence type="ECO:0000256" key="6">
    <source>
        <dbReference type="SAM" id="MobiDB-lite"/>
    </source>
</evidence>
<dbReference type="PANTHER" id="PTHR11945:SF629">
    <property type="entry name" value="OS02G0164450 PROTEIN"/>
    <property type="match status" value="1"/>
</dbReference>
<dbReference type="PROSITE" id="PS50066">
    <property type="entry name" value="MADS_BOX_2"/>
    <property type="match status" value="1"/>
</dbReference>
<dbReference type="PRINTS" id="PR00404">
    <property type="entry name" value="MADSDOMAIN"/>
</dbReference>
<reference evidence="8 9" key="1">
    <citation type="submission" date="2019-12" db="EMBL/GenBank/DDBJ databases">
        <authorList>
            <person name="Scholz U."/>
            <person name="Mascher M."/>
            <person name="Fiebig A."/>
        </authorList>
    </citation>
    <scope>NUCLEOTIDE SEQUENCE</scope>
</reference>
<evidence type="ECO:0000313" key="8">
    <source>
        <dbReference type="EMBL" id="CAA2616772.1"/>
    </source>
</evidence>
<feature type="compositionally biased region" description="Basic and acidic residues" evidence="6">
    <location>
        <begin position="104"/>
        <end position="113"/>
    </location>
</feature>
<protein>
    <recommendedName>
        <fullName evidence="7">MADS-box domain-containing protein</fullName>
    </recommendedName>
</protein>
<evidence type="ECO:0000259" key="7">
    <source>
        <dbReference type="PROSITE" id="PS50066"/>
    </source>
</evidence>
<keyword evidence="3" id="KW-0238">DNA-binding</keyword>
<organism evidence="8">
    <name type="scientific">Spirodela intermedia</name>
    <name type="common">Intermediate duckweed</name>
    <dbReference type="NCBI Taxonomy" id="51605"/>
    <lineage>
        <taxon>Eukaryota</taxon>
        <taxon>Viridiplantae</taxon>
        <taxon>Streptophyta</taxon>
        <taxon>Embryophyta</taxon>
        <taxon>Tracheophyta</taxon>
        <taxon>Spermatophyta</taxon>
        <taxon>Magnoliopsida</taxon>
        <taxon>Liliopsida</taxon>
        <taxon>Araceae</taxon>
        <taxon>Lemnoideae</taxon>
        <taxon>Spirodela</taxon>
    </lineage>
</organism>
<dbReference type="EMBL" id="LR743589">
    <property type="protein sequence ID" value="CAA2616772.1"/>
    <property type="molecule type" value="Genomic_DNA"/>
</dbReference>
<dbReference type="SMART" id="SM00432">
    <property type="entry name" value="MADS"/>
    <property type="match status" value="1"/>
</dbReference>
<feature type="region of interest" description="Disordered" evidence="6">
    <location>
        <begin position="237"/>
        <end position="263"/>
    </location>
</feature>
<dbReference type="Gene3D" id="3.40.1810.10">
    <property type="entry name" value="Transcription factor, MADS-box"/>
    <property type="match status" value="1"/>
</dbReference>